<accession>A0ABD0Y6E7</accession>
<evidence type="ECO:0000256" key="3">
    <source>
        <dbReference type="ARBA" id="ARBA00020984"/>
    </source>
</evidence>
<evidence type="ECO:0000313" key="11">
    <source>
        <dbReference type="Proteomes" id="UP001558652"/>
    </source>
</evidence>
<evidence type="ECO:0000256" key="6">
    <source>
        <dbReference type="ARBA" id="ARBA00023034"/>
    </source>
</evidence>
<keyword evidence="11" id="KW-1185">Reference proteome</keyword>
<keyword evidence="7" id="KW-0472">Membrane</keyword>
<organism evidence="10 11">
    <name type="scientific">Ranatra chinensis</name>
    <dbReference type="NCBI Taxonomy" id="642074"/>
    <lineage>
        <taxon>Eukaryota</taxon>
        <taxon>Metazoa</taxon>
        <taxon>Ecdysozoa</taxon>
        <taxon>Arthropoda</taxon>
        <taxon>Hexapoda</taxon>
        <taxon>Insecta</taxon>
        <taxon>Pterygota</taxon>
        <taxon>Neoptera</taxon>
        <taxon>Paraneoptera</taxon>
        <taxon>Hemiptera</taxon>
        <taxon>Heteroptera</taxon>
        <taxon>Panheteroptera</taxon>
        <taxon>Nepomorpha</taxon>
        <taxon>Nepidae</taxon>
        <taxon>Ranatrinae</taxon>
        <taxon>Ranatra</taxon>
    </lineage>
</organism>
<dbReference type="GO" id="GO:0015031">
    <property type="term" value="P:protein transport"/>
    <property type="evidence" value="ECO:0007669"/>
    <property type="project" value="UniProtKB-KW"/>
</dbReference>
<feature type="coiled-coil region" evidence="9">
    <location>
        <begin position="53"/>
        <end position="101"/>
    </location>
</feature>
<comment type="caution">
    <text evidence="10">The sequence shown here is derived from an EMBL/GenBank/DDBJ whole genome shotgun (WGS) entry which is preliminary data.</text>
</comment>
<dbReference type="GO" id="GO:0000139">
    <property type="term" value="C:Golgi membrane"/>
    <property type="evidence" value="ECO:0007669"/>
    <property type="project" value="UniProtKB-SubCell"/>
</dbReference>
<reference evidence="10 11" key="1">
    <citation type="submission" date="2024-07" db="EMBL/GenBank/DDBJ databases">
        <title>Chromosome-level genome assembly of the water stick insect Ranatra chinensis (Heteroptera: Nepidae).</title>
        <authorList>
            <person name="Liu X."/>
        </authorList>
    </citation>
    <scope>NUCLEOTIDE SEQUENCE [LARGE SCALE GENOMIC DNA]</scope>
    <source>
        <strain evidence="10">Cailab_2021Rc</strain>
        <tissue evidence="10">Muscle</tissue>
    </source>
</reference>
<evidence type="ECO:0000256" key="9">
    <source>
        <dbReference type="SAM" id="Coils"/>
    </source>
</evidence>
<keyword evidence="4" id="KW-0813">Transport</keyword>
<keyword evidence="9" id="KW-0175">Coiled coil</keyword>
<dbReference type="EMBL" id="JBFDAA010000013">
    <property type="protein sequence ID" value="KAL1122589.1"/>
    <property type="molecule type" value="Genomic_DNA"/>
</dbReference>
<dbReference type="AlphaFoldDB" id="A0ABD0Y6E7"/>
<proteinExistence type="inferred from homology"/>
<feature type="non-terminal residue" evidence="10">
    <location>
        <position position="1"/>
    </location>
</feature>
<keyword evidence="5" id="KW-0653">Protein transport</keyword>
<evidence type="ECO:0000256" key="8">
    <source>
        <dbReference type="ARBA" id="ARBA00031345"/>
    </source>
</evidence>
<dbReference type="PANTHER" id="PTHR21443:SF0">
    <property type="entry name" value="CONSERVED OLIGOMERIC GOLGI COMPLEX SUBUNIT 7"/>
    <property type="match status" value="1"/>
</dbReference>
<dbReference type="PANTHER" id="PTHR21443">
    <property type="entry name" value="CONSERVED OLIGOMERIC GOLGI COMPLEX COMPONENT 7"/>
    <property type="match status" value="1"/>
</dbReference>
<comment type="subcellular location">
    <subcellularLocation>
        <location evidence="1">Golgi apparatus membrane</location>
        <topology evidence="1">Peripheral membrane protein</topology>
    </subcellularLocation>
</comment>
<keyword evidence="6" id="KW-0333">Golgi apparatus</keyword>
<dbReference type="InterPro" id="IPR019335">
    <property type="entry name" value="COG7"/>
</dbReference>
<dbReference type="Proteomes" id="UP001558652">
    <property type="component" value="Unassembled WGS sequence"/>
</dbReference>
<comment type="similarity">
    <text evidence="2">Belongs to the COG7 family.</text>
</comment>
<name>A0ABD0Y6E7_9HEMI</name>
<evidence type="ECO:0000313" key="10">
    <source>
        <dbReference type="EMBL" id="KAL1122589.1"/>
    </source>
</evidence>
<evidence type="ECO:0000256" key="2">
    <source>
        <dbReference type="ARBA" id="ARBA00005831"/>
    </source>
</evidence>
<sequence length="300" mass="34787">QDISAFSEENFDVQEWINKTFRAVDNQENKEVGLVLQNLPRVMHDSDMIHKEALLLKEKMKSVREEIAKIERDTGESMASLERLDRMKTELQTAKQALHEADNWTLLATDIEEVFESHNIDSIAEKVVSMQQSLIVLANSGDYEARRLQLEGFKNRLEAIASPHLVKAFTNNNITESKKYVHIFGAMERLPQLVKYYSTCQKESLCQQWRSLVDVDQDHGVKWCQEVFSDWEMLPRIYCDVLAALSPNMTDCIETALKQQQSEQLLFLIQLKMVTQHFAKNLHNAFAQLGGYRKKIYIFL</sequence>
<evidence type="ECO:0000256" key="1">
    <source>
        <dbReference type="ARBA" id="ARBA00004395"/>
    </source>
</evidence>
<dbReference type="Pfam" id="PF10191">
    <property type="entry name" value="COG7"/>
    <property type="match status" value="2"/>
</dbReference>
<evidence type="ECO:0000256" key="5">
    <source>
        <dbReference type="ARBA" id="ARBA00022927"/>
    </source>
</evidence>
<evidence type="ECO:0000256" key="7">
    <source>
        <dbReference type="ARBA" id="ARBA00023136"/>
    </source>
</evidence>
<protein>
    <recommendedName>
        <fullName evidence="3">Conserved oligomeric Golgi complex subunit 7</fullName>
    </recommendedName>
    <alternativeName>
        <fullName evidence="8">Component of oligomeric Golgi complex 7</fullName>
    </alternativeName>
</protein>
<evidence type="ECO:0000256" key="4">
    <source>
        <dbReference type="ARBA" id="ARBA00022448"/>
    </source>
</evidence>
<gene>
    <name evidence="10" type="ORF">AAG570_002919</name>
</gene>